<evidence type="ECO:0000256" key="1">
    <source>
        <dbReference type="ARBA" id="ARBA00022448"/>
    </source>
</evidence>
<evidence type="ECO:0000313" key="9">
    <source>
        <dbReference type="EMBL" id="OGI63176.1"/>
    </source>
</evidence>
<evidence type="ECO:0000256" key="5">
    <source>
        <dbReference type="ARBA" id="ARBA00023004"/>
    </source>
</evidence>
<dbReference type="GO" id="GO:0020037">
    <property type="term" value="F:heme binding"/>
    <property type="evidence" value="ECO:0007669"/>
    <property type="project" value="InterPro"/>
</dbReference>
<dbReference type="PRINTS" id="PR00605">
    <property type="entry name" value="CYTCHROMECIC"/>
</dbReference>
<evidence type="ECO:0000256" key="3">
    <source>
        <dbReference type="ARBA" id="ARBA00022723"/>
    </source>
</evidence>
<dbReference type="PROSITE" id="PS51007">
    <property type="entry name" value="CYTC"/>
    <property type="match status" value="1"/>
</dbReference>
<evidence type="ECO:0000256" key="2">
    <source>
        <dbReference type="ARBA" id="ARBA00022617"/>
    </source>
</evidence>
<dbReference type="InterPro" id="IPR036909">
    <property type="entry name" value="Cyt_c-like_dom_sf"/>
</dbReference>
<keyword evidence="4" id="KW-0249">Electron transport</keyword>
<keyword evidence="7" id="KW-0732">Signal</keyword>
<evidence type="ECO:0000259" key="8">
    <source>
        <dbReference type="PROSITE" id="PS51007"/>
    </source>
</evidence>
<dbReference type="GO" id="GO:0005506">
    <property type="term" value="F:iron ion binding"/>
    <property type="evidence" value="ECO:0007669"/>
    <property type="project" value="InterPro"/>
</dbReference>
<dbReference type="InterPro" id="IPR008168">
    <property type="entry name" value="Cyt_C_IC"/>
</dbReference>
<name>A0A1F6V149_9PROT</name>
<dbReference type="Gene3D" id="1.10.760.10">
    <property type="entry name" value="Cytochrome c-like domain"/>
    <property type="match status" value="1"/>
</dbReference>
<dbReference type="Pfam" id="PF13442">
    <property type="entry name" value="Cytochrome_CBB3"/>
    <property type="match status" value="1"/>
</dbReference>
<dbReference type="InterPro" id="IPR051811">
    <property type="entry name" value="Cytochrome_c550/c551-like"/>
</dbReference>
<dbReference type="InterPro" id="IPR009056">
    <property type="entry name" value="Cyt_c-like_dom"/>
</dbReference>
<dbReference type="EMBL" id="MFSP01000160">
    <property type="protein sequence ID" value="OGI63176.1"/>
    <property type="molecule type" value="Genomic_DNA"/>
</dbReference>
<evidence type="ECO:0000256" key="7">
    <source>
        <dbReference type="SAM" id="SignalP"/>
    </source>
</evidence>
<feature type="chain" id="PRO_5009527107" description="Cytochrome c domain-containing protein" evidence="7">
    <location>
        <begin position="22"/>
        <end position="142"/>
    </location>
</feature>
<evidence type="ECO:0000313" key="10">
    <source>
        <dbReference type="Proteomes" id="UP000179076"/>
    </source>
</evidence>
<dbReference type="Proteomes" id="UP000179076">
    <property type="component" value="Unassembled WGS sequence"/>
</dbReference>
<keyword evidence="1" id="KW-0813">Transport</keyword>
<dbReference type="AlphaFoldDB" id="A0A1F6V149"/>
<feature type="signal peptide" evidence="7">
    <location>
        <begin position="1"/>
        <end position="21"/>
    </location>
</feature>
<feature type="domain" description="Cytochrome c" evidence="8">
    <location>
        <begin position="53"/>
        <end position="137"/>
    </location>
</feature>
<dbReference type="GO" id="GO:0009055">
    <property type="term" value="F:electron transfer activity"/>
    <property type="evidence" value="ECO:0007669"/>
    <property type="project" value="InterPro"/>
</dbReference>
<evidence type="ECO:0000256" key="6">
    <source>
        <dbReference type="PROSITE-ProRule" id="PRU00433"/>
    </source>
</evidence>
<dbReference type="PANTHER" id="PTHR37823">
    <property type="entry name" value="CYTOCHROME C-553-LIKE"/>
    <property type="match status" value="1"/>
</dbReference>
<keyword evidence="2 6" id="KW-0349">Heme</keyword>
<keyword evidence="3 6" id="KW-0479">Metal-binding</keyword>
<dbReference type="PANTHER" id="PTHR37823:SF1">
    <property type="entry name" value="CYTOCHROME C-553-LIKE"/>
    <property type="match status" value="1"/>
</dbReference>
<comment type="caution">
    <text evidence="9">The sequence shown here is derived from an EMBL/GenBank/DDBJ whole genome shotgun (WGS) entry which is preliminary data.</text>
</comment>
<keyword evidence="5 6" id="KW-0408">Iron</keyword>
<organism evidence="9 10">
    <name type="scientific">Candidatus Muproteobacteria bacterium RBG_16_60_9</name>
    <dbReference type="NCBI Taxonomy" id="1817755"/>
    <lineage>
        <taxon>Bacteria</taxon>
        <taxon>Pseudomonadati</taxon>
        <taxon>Pseudomonadota</taxon>
        <taxon>Candidatus Muproteobacteria</taxon>
    </lineage>
</organism>
<sequence length="142" mass="15042">MSRIYVVAVLSVLTITASAAAAVDGKKTAVHLDHWMAPGDAAKRPNPVKPNGASIARGKELFEANCVVCHGPSGRGDGPAGTALQPRPADLVRMAPSHSDGDFAWKISEGRSPMPAFKANLSESQIWDLVNYVKRGLPSKKK</sequence>
<proteinExistence type="predicted"/>
<dbReference type="SUPFAM" id="SSF46626">
    <property type="entry name" value="Cytochrome c"/>
    <property type="match status" value="1"/>
</dbReference>
<protein>
    <recommendedName>
        <fullName evidence="8">Cytochrome c domain-containing protein</fullName>
    </recommendedName>
</protein>
<reference evidence="9 10" key="1">
    <citation type="journal article" date="2016" name="Nat. Commun.">
        <title>Thousands of microbial genomes shed light on interconnected biogeochemical processes in an aquifer system.</title>
        <authorList>
            <person name="Anantharaman K."/>
            <person name="Brown C.T."/>
            <person name="Hug L.A."/>
            <person name="Sharon I."/>
            <person name="Castelle C.J."/>
            <person name="Probst A.J."/>
            <person name="Thomas B.C."/>
            <person name="Singh A."/>
            <person name="Wilkins M.J."/>
            <person name="Karaoz U."/>
            <person name="Brodie E.L."/>
            <person name="Williams K.H."/>
            <person name="Hubbard S.S."/>
            <person name="Banfield J.F."/>
        </authorList>
    </citation>
    <scope>NUCLEOTIDE SEQUENCE [LARGE SCALE GENOMIC DNA]</scope>
</reference>
<evidence type="ECO:0000256" key="4">
    <source>
        <dbReference type="ARBA" id="ARBA00022982"/>
    </source>
</evidence>
<gene>
    <name evidence="9" type="ORF">A2W18_06415</name>
</gene>
<accession>A0A1F6V149</accession>